<proteinExistence type="predicted"/>
<organism evidence="2 3">
    <name type="scientific">Salmo trutta</name>
    <name type="common">Brown trout</name>
    <dbReference type="NCBI Taxonomy" id="8032"/>
    <lineage>
        <taxon>Eukaryota</taxon>
        <taxon>Metazoa</taxon>
        <taxon>Chordata</taxon>
        <taxon>Craniata</taxon>
        <taxon>Vertebrata</taxon>
        <taxon>Euteleostomi</taxon>
        <taxon>Actinopterygii</taxon>
        <taxon>Neopterygii</taxon>
        <taxon>Teleostei</taxon>
        <taxon>Protacanthopterygii</taxon>
        <taxon>Salmoniformes</taxon>
        <taxon>Salmonidae</taxon>
        <taxon>Salmoninae</taxon>
        <taxon>Salmo</taxon>
    </lineage>
</organism>
<feature type="region of interest" description="Disordered" evidence="1">
    <location>
        <begin position="1"/>
        <end position="52"/>
    </location>
</feature>
<evidence type="ECO:0000313" key="3">
    <source>
        <dbReference type="Proteomes" id="UP000472277"/>
    </source>
</evidence>
<evidence type="ECO:0000256" key="1">
    <source>
        <dbReference type="SAM" id="MobiDB-lite"/>
    </source>
</evidence>
<feature type="compositionally biased region" description="Low complexity" evidence="1">
    <location>
        <begin position="36"/>
        <end position="52"/>
    </location>
</feature>
<reference evidence="2" key="2">
    <citation type="submission" date="2025-09" db="UniProtKB">
        <authorList>
            <consortium name="Ensembl"/>
        </authorList>
    </citation>
    <scope>IDENTIFICATION</scope>
</reference>
<accession>A0A673Y192</accession>
<dbReference type="AlphaFoldDB" id="A0A673Y192"/>
<keyword evidence="3" id="KW-1185">Reference proteome</keyword>
<dbReference type="GeneTree" id="ENSGT01010000229917"/>
<name>A0A673Y192_SALTR</name>
<feature type="compositionally biased region" description="Basic residues" evidence="1">
    <location>
        <begin position="1"/>
        <end position="23"/>
    </location>
</feature>
<evidence type="ECO:0000313" key="2">
    <source>
        <dbReference type="Ensembl" id="ENSSTUP00000028286.1"/>
    </source>
</evidence>
<dbReference type="Proteomes" id="UP000472277">
    <property type="component" value="Chromosome 15"/>
</dbReference>
<dbReference type="InParanoid" id="A0A673Y192"/>
<sequence>MAKNHTTHKSRLAHRNRIRKPRSNHYESMKGKGHKTANAAAKKIADAAPTGP</sequence>
<dbReference type="Ensembl" id="ENSSTUT00000029606.1">
    <property type="protein sequence ID" value="ENSSTUP00000028286.1"/>
    <property type="gene ID" value="ENSSTUG00000012262.1"/>
</dbReference>
<dbReference type="Gene3D" id="6.10.140.1730">
    <property type="match status" value="1"/>
</dbReference>
<protein>
    <submittedName>
        <fullName evidence="2">Uncharacterized protein</fullName>
    </submittedName>
</protein>
<reference evidence="2" key="1">
    <citation type="submission" date="2025-08" db="UniProtKB">
        <authorList>
            <consortium name="Ensembl"/>
        </authorList>
    </citation>
    <scope>IDENTIFICATION</scope>
</reference>